<dbReference type="EMBL" id="QGNW01000004">
    <property type="protein sequence ID" value="RVX21828.1"/>
    <property type="molecule type" value="Genomic_DNA"/>
</dbReference>
<reference evidence="1 2" key="1">
    <citation type="journal article" date="2018" name="PLoS Genet.">
        <title>Population sequencing reveals clonal diversity and ancestral inbreeding in the grapevine cultivar Chardonnay.</title>
        <authorList>
            <person name="Roach M.J."/>
            <person name="Johnson D.L."/>
            <person name="Bohlmann J."/>
            <person name="van Vuuren H.J."/>
            <person name="Jones S.J."/>
            <person name="Pretorius I.S."/>
            <person name="Schmidt S.A."/>
            <person name="Borneman A.R."/>
        </authorList>
    </citation>
    <scope>NUCLEOTIDE SEQUENCE [LARGE SCALE GENOMIC DNA]</scope>
    <source>
        <strain evidence="2">cv. Chardonnay</strain>
        <tissue evidence="1">Leaf</tissue>
    </source>
</reference>
<accession>A0A438KKU8</accession>
<dbReference type="AlphaFoldDB" id="A0A438KKU8"/>
<comment type="caution">
    <text evidence="1">The sequence shown here is derived from an EMBL/GenBank/DDBJ whole genome shotgun (WGS) entry which is preliminary data.</text>
</comment>
<dbReference type="SUPFAM" id="SSF52058">
    <property type="entry name" value="L domain-like"/>
    <property type="match status" value="1"/>
</dbReference>
<dbReference type="InterPro" id="IPR032675">
    <property type="entry name" value="LRR_dom_sf"/>
</dbReference>
<gene>
    <name evidence="1" type="ORF">CK203_001144</name>
</gene>
<dbReference type="Gene3D" id="3.80.10.10">
    <property type="entry name" value="Ribonuclease Inhibitor"/>
    <property type="match status" value="1"/>
</dbReference>
<dbReference type="Proteomes" id="UP000288805">
    <property type="component" value="Unassembled WGS sequence"/>
</dbReference>
<protein>
    <submittedName>
        <fullName evidence="1">Uncharacterized protein</fullName>
    </submittedName>
</protein>
<organism evidence="1 2">
    <name type="scientific">Vitis vinifera</name>
    <name type="common">Grape</name>
    <dbReference type="NCBI Taxonomy" id="29760"/>
    <lineage>
        <taxon>Eukaryota</taxon>
        <taxon>Viridiplantae</taxon>
        <taxon>Streptophyta</taxon>
        <taxon>Embryophyta</taxon>
        <taxon>Tracheophyta</taxon>
        <taxon>Spermatophyta</taxon>
        <taxon>Magnoliopsida</taxon>
        <taxon>eudicotyledons</taxon>
        <taxon>Gunneridae</taxon>
        <taxon>Pentapetalae</taxon>
        <taxon>rosids</taxon>
        <taxon>Vitales</taxon>
        <taxon>Vitaceae</taxon>
        <taxon>Viteae</taxon>
        <taxon>Vitis</taxon>
    </lineage>
</organism>
<dbReference type="PANTHER" id="PTHR24359:SF1">
    <property type="entry name" value="INHIBITOR OF NUCLEAR FACTOR KAPPA-B KINASE EPSILON SUBUNIT HOMOLOG 1-RELATED"/>
    <property type="match status" value="1"/>
</dbReference>
<sequence>MKSLPTEISYLSALISLKVANNKLVELPSGLSSLQRLENLDLSNNRLTSLGSLELVSMHNLQNLNLQISIPLYLFSAFPLTDSMDPLFSTISFSVVVKYPHGYAAIWKEMAKMHAMMNSSALQLKWMYWKLPIKRLMKASAVMKGWKRRYYLQQRARQERLNNSRKWKSEDHAEVLTIKAAEKCEHGKLAVLHPESLAEHAPDIVVLDNDDKQLLSEEAESENLLTVLRMLKVVQEKGHVLSLIPLQ</sequence>
<evidence type="ECO:0000313" key="2">
    <source>
        <dbReference type="Proteomes" id="UP000288805"/>
    </source>
</evidence>
<dbReference type="PROSITE" id="PS51450">
    <property type="entry name" value="LRR"/>
    <property type="match status" value="1"/>
</dbReference>
<dbReference type="PANTHER" id="PTHR24359">
    <property type="entry name" value="SERINE/THREONINE-PROTEIN KINASE SBK1"/>
    <property type="match status" value="1"/>
</dbReference>
<dbReference type="SMART" id="SM00364">
    <property type="entry name" value="LRR_BAC"/>
    <property type="match status" value="2"/>
</dbReference>
<proteinExistence type="predicted"/>
<name>A0A438KKU8_VITVI</name>
<evidence type="ECO:0000313" key="1">
    <source>
        <dbReference type="EMBL" id="RVX21828.1"/>
    </source>
</evidence>
<dbReference type="InterPro" id="IPR001611">
    <property type="entry name" value="Leu-rich_rpt"/>
</dbReference>